<feature type="transmembrane region" description="Helical" evidence="1">
    <location>
        <begin position="241"/>
        <end position="259"/>
    </location>
</feature>
<keyword evidence="1" id="KW-0812">Transmembrane</keyword>
<dbReference type="SUPFAM" id="SSF55073">
    <property type="entry name" value="Nucleotide cyclase"/>
    <property type="match status" value="1"/>
</dbReference>
<dbReference type="EMBL" id="JASCTH010000052">
    <property type="protein sequence ID" value="MDI6105708.1"/>
    <property type="molecule type" value="Genomic_DNA"/>
</dbReference>
<dbReference type="PANTHER" id="PTHR45138:SF9">
    <property type="entry name" value="DIGUANYLATE CYCLASE DGCM-RELATED"/>
    <property type="match status" value="1"/>
</dbReference>
<dbReference type="InterPro" id="IPR043128">
    <property type="entry name" value="Rev_trsase/Diguanyl_cyclase"/>
</dbReference>
<evidence type="ECO:0000313" key="3">
    <source>
        <dbReference type="EMBL" id="MDI6105708.1"/>
    </source>
</evidence>
<evidence type="ECO:0000259" key="2">
    <source>
        <dbReference type="PROSITE" id="PS50887"/>
    </source>
</evidence>
<dbReference type="EC" id="2.7.7.65" evidence="3"/>
<dbReference type="PROSITE" id="PS50887">
    <property type="entry name" value="GGDEF"/>
    <property type="match status" value="1"/>
</dbReference>
<dbReference type="InterPro" id="IPR050469">
    <property type="entry name" value="Diguanylate_Cyclase"/>
</dbReference>
<sequence>MTSSSSGPQPATALAAPRTLRSLAWVVWGAVAVMLAACHFLVPPSHPVAEAVFYCLVSGGTAVAMAVGIRLHRPAARTVWWLLAGGQVMYVGGDVAYFVATAGGSTNYPVLANVLYLSQYVFVAAALVLLGRRRSPQRNTAALIDTAILAVAAAVLWWVFLIHPAVAAPGFSALDRVAATIYPVMDLCVLTVAIRMLLGGGARQRSYLLLLTFLALTLFADTAYGLLTLHGVYETGGWSDAVYLTSYLALGAAALHRSMRQVADPVEDRSGATLYRVVLLAVATLVAPVVLIVQNLRQVATSDLVVVTASAVLFLLVLTRMAGLVSAQRRIAMTDALTGVYTRRFLSEALRVESGRAARHGDLLAMLLVDVDHFKRINDTYGHPAGDQVLKEVAHRLREACRGTDVVARFGGEEFAVLVTGEAPDGLAALAERLRKRIAGAPVLVDGHTAIAVTVSVGAAALPGEASTEQLLVAADDALYAAKRGGRNRVVMSDPERAAAYAPTGSDSADIDRQIQRWTVMVGEALRCRADGPDVPATMVAGVCAAWALMRIGRPGYPVLSAEQARAELQRCRGVQLHPCAVDEFLALEAAGVVGTPESTAAPLLAATMVG</sequence>
<feature type="transmembrane region" description="Helical" evidence="1">
    <location>
        <begin position="48"/>
        <end position="67"/>
    </location>
</feature>
<dbReference type="Pfam" id="PF00990">
    <property type="entry name" value="GGDEF"/>
    <property type="match status" value="1"/>
</dbReference>
<feature type="domain" description="GGDEF" evidence="2">
    <location>
        <begin position="362"/>
        <end position="495"/>
    </location>
</feature>
<keyword evidence="4" id="KW-1185">Reference proteome</keyword>
<feature type="transmembrane region" description="Helical" evidence="1">
    <location>
        <begin position="23"/>
        <end position="42"/>
    </location>
</feature>
<feature type="transmembrane region" description="Helical" evidence="1">
    <location>
        <begin position="304"/>
        <end position="323"/>
    </location>
</feature>
<keyword evidence="3" id="KW-0548">Nucleotidyltransferase</keyword>
<feature type="transmembrane region" description="Helical" evidence="1">
    <location>
        <begin position="142"/>
        <end position="160"/>
    </location>
</feature>
<dbReference type="Proteomes" id="UP001241758">
    <property type="component" value="Unassembled WGS sequence"/>
</dbReference>
<dbReference type="PANTHER" id="PTHR45138">
    <property type="entry name" value="REGULATORY COMPONENTS OF SENSORY TRANSDUCTION SYSTEM"/>
    <property type="match status" value="1"/>
</dbReference>
<dbReference type="SMART" id="SM00267">
    <property type="entry name" value="GGDEF"/>
    <property type="match status" value="1"/>
</dbReference>
<feature type="transmembrane region" description="Helical" evidence="1">
    <location>
        <begin position="207"/>
        <end position="229"/>
    </location>
</feature>
<keyword evidence="1" id="KW-0472">Membrane</keyword>
<feature type="transmembrane region" description="Helical" evidence="1">
    <location>
        <begin position="110"/>
        <end position="130"/>
    </location>
</feature>
<dbReference type="InterPro" id="IPR000160">
    <property type="entry name" value="GGDEF_dom"/>
</dbReference>
<feature type="transmembrane region" description="Helical" evidence="1">
    <location>
        <begin position="79"/>
        <end position="98"/>
    </location>
</feature>
<dbReference type="CDD" id="cd01949">
    <property type="entry name" value="GGDEF"/>
    <property type="match status" value="1"/>
</dbReference>
<feature type="transmembrane region" description="Helical" evidence="1">
    <location>
        <begin position="180"/>
        <end position="198"/>
    </location>
</feature>
<organism evidence="3 4">
    <name type="scientific">Actinoplanes sandaracinus</name>
    <dbReference type="NCBI Taxonomy" id="3045177"/>
    <lineage>
        <taxon>Bacteria</taxon>
        <taxon>Bacillati</taxon>
        <taxon>Actinomycetota</taxon>
        <taxon>Actinomycetes</taxon>
        <taxon>Micromonosporales</taxon>
        <taxon>Micromonosporaceae</taxon>
        <taxon>Actinoplanes</taxon>
    </lineage>
</organism>
<accession>A0ABT6X155</accession>
<keyword evidence="1" id="KW-1133">Transmembrane helix</keyword>
<gene>
    <name evidence="3" type="ORF">QLQ12_44725</name>
</gene>
<dbReference type="NCBIfam" id="TIGR00254">
    <property type="entry name" value="GGDEF"/>
    <property type="match status" value="1"/>
</dbReference>
<proteinExistence type="predicted"/>
<dbReference type="RefSeq" id="WP_282767175.1">
    <property type="nucleotide sequence ID" value="NZ_JASCTH010000052.1"/>
</dbReference>
<dbReference type="GO" id="GO:0052621">
    <property type="term" value="F:diguanylate cyclase activity"/>
    <property type="evidence" value="ECO:0007669"/>
    <property type="project" value="UniProtKB-EC"/>
</dbReference>
<feature type="transmembrane region" description="Helical" evidence="1">
    <location>
        <begin position="271"/>
        <end position="292"/>
    </location>
</feature>
<dbReference type="InterPro" id="IPR029787">
    <property type="entry name" value="Nucleotide_cyclase"/>
</dbReference>
<reference evidence="3 4" key="1">
    <citation type="submission" date="2023-05" db="EMBL/GenBank/DDBJ databases">
        <title>Actinoplanes sp. NEAU-A12 genome sequencing.</title>
        <authorList>
            <person name="Wang Z.-S."/>
        </authorList>
    </citation>
    <scope>NUCLEOTIDE SEQUENCE [LARGE SCALE GENOMIC DNA]</scope>
    <source>
        <strain evidence="3 4">NEAU-A12</strain>
    </source>
</reference>
<evidence type="ECO:0000256" key="1">
    <source>
        <dbReference type="SAM" id="Phobius"/>
    </source>
</evidence>
<protein>
    <submittedName>
        <fullName evidence="3">GGDEF domain-containing protein</fullName>
        <ecNumber evidence="3">2.7.7.65</ecNumber>
    </submittedName>
</protein>
<comment type="caution">
    <text evidence="3">The sequence shown here is derived from an EMBL/GenBank/DDBJ whole genome shotgun (WGS) entry which is preliminary data.</text>
</comment>
<dbReference type="Gene3D" id="3.30.70.270">
    <property type="match status" value="1"/>
</dbReference>
<name>A0ABT6X155_9ACTN</name>
<keyword evidence="3" id="KW-0808">Transferase</keyword>
<evidence type="ECO:0000313" key="4">
    <source>
        <dbReference type="Proteomes" id="UP001241758"/>
    </source>
</evidence>